<dbReference type="FunFam" id="3.40.50.300:FF:000133">
    <property type="entry name" value="Spermidine/putrescine import ATP-binding protein PotA"/>
    <property type="match status" value="1"/>
</dbReference>
<dbReference type="OrthoDB" id="3180400at2"/>
<dbReference type="InterPro" id="IPR050093">
    <property type="entry name" value="ABC_SmlMolc_Importer"/>
</dbReference>
<dbReference type="PANTHER" id="PTHR42781:SF4">
    <property type="entry name" value="SPERMIDINE_PUTRESCINE IMPORT ATP-BINDING PROTEIN POTA"/>
    <property type="match status" value="1"/>
</dbReference>
<reference evidence="5 6" key="1">
    <citation type="submission" date="2019-01" db="EMBL/GenBank/DDBJ databases">
        <title>Novel species of Nocardioides.</title>
        <authorList>
            <person name="Liu Q."/>
            <person name="Xin Y.-H."/>
        </authorList>
    </citation>
    <scope>NUCLEOTIDE SEQUENCE [LARGE SCALE GENOMIC DNA]</scope>
    <source>
        <strain evidence="5 6">HLT3-15</strain>
    </source>
</reference>
<dbReference type="PROSITE" id="PS00211">
    <property type="entry name" value="ABC_TRANSPORTER_1"/>
    <property type="match status" value="1"/>
</dbReference>
<dbReference type="InterPro" id="IPR027417">
    <property type="entry name" value="P-loop_NTPase"/>
</dbReference>
<dbReference type="Gene3D" id="3.40.50.300">
    <property type="entry name" value="P-loop containing nucleotide triphosphate hydrolases"/>
    <property type="match status" value="1"/>
</dbReference>
<dbReference type="GO" id="GO:0005524">
    <property type="term" value="F:ATP binding"/>
    <property type="evidence" value="ECO:0007669"/>
    <property type="project" value="UniProtKB-KW"/>
</dbReference>
<dbReference type="InterPro" id="IPR017871">
    <property type="entry name" value="ABC_transporter-like_CS"/>
</dbReference>
<keyword evidence="2" id="KW-0547">Nucleotide-binding</keyword>
<dbReference type="Gene3D" id="2.40.50.100">
    <property type="match status" value="1"/>
</dbReference>
<sequence length="378" mass="41382">MVNGELVLESLTKSYDDQVAVDHLDLWVEAGEFFSILGPSGCGKSTTLKMIGGFVAPTSGRVFIDGKDVTDLPPNKRAVNTVFQNYALFPFLTVRQNVAFGLRRARVGKQELNRRVDEVLELVELSTLGHRRPSELSGGQQQRAALARALVLRPDVLLLDEPLSALDAKMRRQLQVELKELHRQVGTTFVYITHDQEEAMTMSDRIAVLQNGRLEQVDVPSAVYERPETPFVTQFMGISNMIRAGVDRAAEGWVARFANAEFAMRGSPPLGSSVDLSIRPERVRVSGAGSVGSLSGAIVDVSYLGAATHYLIELDANVTLQAAVPNDGVHHLRRMGEKVSVHLSPEDLRVVGEDQVAESPVDAFTKVSTDYADHVPVN</sequence>
<dbReference type="PANTHER" id="PTHR42781">
    <property type="entry name" value="SPERMIDINE/PUTRESCINE IMPORT ATP-BINDING PROTEIN POTA"/>
    <property type="match status" value="1"/>
</dbReference>
<organism evidence="5 6">
    <name type="scientific">Nocardioides glacieisoli</name>
    <dbReference type="NCBI Taxonomy" id="1168730"/>
    <lineage>
        <taxon>Bacteria</taxon>
        <taxon>Bacillati</taxon>
        <taxon>Actinomycetota</taxon>
        <taxon>Actinomycetes</taxon>
        <taxon>Propionibacteriales</taxon>
        <taxon>Nocardioidaceae</taxon>
        <taxon>Nocardioides</taxon>
    </lineage>
</organism>
<dbReference type="SUPFAM" id="SSF52540">
    <property type="entry name" value="P-loop containing nucleoside triphosphate hydrolases"/>
    <property type="match status" value="1"/>
</dbReference>
<dbReference type="PROSITE" id="PS50893">
    <property type="entry name" value="ABC_TRANSPORTER_2"/>
    <property type="match status" value="1"/>
</dbReference>
<proteinExistence type="predicted"/>
<dbReference type="RefSeq" id="WP_129473868.1">
    <property type="nucleotide sequence ID" value="NZ_SDWS01000002.1"/>
</dbReference>
<dbReference type="AlphaFoldDB" id="A0A4V1RKH1"/>
<gene>
    <name evidence="5" type="ORF">EUA06_04680</name>
</gene>
<dbReference type="Proteomes" id="UP000291838">
    <property type="component" value="Unassembled WGS sequence"/>
</dbReference>
<feature type="domain" description="ABC transporter" evidence="4">
    <location>
        <begin position="6"/>
        <end position="236"/>
    </location>
</feature>
<dbReference type="InterPro" id="IPR008995">
    <property type="entry name" value="Mo/tungstate-bd_C_term_dom"/>
</dbReference>
<name>A0A4V1RKH1_9ACTN</name>
<comment type="caution">
    <text evidence="5">The sequence shown here is derived from an EMBL/GenBank/DDBJ whole genome shotgun (WGS) entry which is preliminary data.</text>
</comment>
<dbReference type="GO" id="GO:0022857">
    <property type="term" value="F:transmembrane transporter activity"/>
    <property type="evidence" value="ECO:0007669"/>
    <property type="project" value="InterPro"/>
</dbReference>
<accession>A0A4V1RKH1</accession>
<dbReference type="SUPFAM" id="SSF50331">
    <property type="entry name" value="MOP-like"/>
    <property type="match status" value="1"/>
</dbReference>
<dbReference type="Pfam" id="PF00005">
    <property type="entry name" value="ABC_tran"/>
    <property type="match status" value="1"/>
</dbReference>
<dbReference type="InterPro" id="IPR003439">
    <property type="entry name" value="ABC_transporter-like_ATP-bd"/>
</dbReference>
<evidence type="ECO:0000313" key="5">
    <source>
        <dbReference type="EMBL" id="RYB92262.1"/>
    </source>
</evidence>
<dbReference type="Pfam" id="PF08402">
    <property type="entry name" value="TOBE_2"/>
    <property type="match status" value="1"/>
</dbReference>
<evidence type="ECO:0000256" key="2">
    <source>
        <dbReference type="ARBA" id="ARBA00022741"/>
    </source>
</evidence>
<dbReference type="EMBL" id="SDWS01000002">
    <property type="protein sequence ID" value="RYB92262.1"/>
    <property type="molecule type" value="Genomic_DNA"/>
</dbReference>
<dbReference type="InterPro" id="IPR013611">
    <property type="entry name" value="Transp-assoc_OB_typ2"/>
</dbReference>
<dbReference type="InterPro" id="IPR003593">
    <property type="entry name" value="AAA+_ATPase"/>
</dbReference>
<evidence type="ECO:0000256" key="1">
    <source>
        <dbReference type="ARBA" id="ARBA00022448"/>
    </source>
</evidence>
<dbReference type="GO" id="GO:0016887">
    <property type="term" value="F:ATP hydrolysis activity"/>
    <property type="evidence" value="ECO:0007669"/>
    <property type="project" value="InterPro"/>
</dbReference>
<evidence type="ECO:0000313" key="6">
    <source>
        <dbReference type="Proteomes" id="UP000291838"/>
    </source>
</evidence>
<keyword evidence="6" id="KW-1185">Reference proteome</keyword>
<keyword evidence="3 5" id="KW-0067">ATP-binding</keyword>
<dbReference type="SMART" id="SM00382">
    <property type="entry name" value="AAA"/>
    <property type="match status" value="1"/>
</dbReference>
<keyword evidence="1" id="KW-0813">Transport</keyword>
<evidence type="ECO:0000259" key="4">
    <source>
        <dbReference type="PROSITE" id="PS50893"/>
    </source>
</evidence>
<dbReference type="GO" id="GO:0043190">
    <property type="term" value="C:ATP-binding cassette (ABC) transporter complex"/>
    <property type="evidence" value="ECO:0007669"/>
    <property type="project" value="InterPro"/>
</dbReference>
<protein>
    <submittedName>
        <fullName evidence="5">ABC transporter ATP-binding protein</fullName>
    </submittedName>
</protein>
<evidence type="ECO:0000256" key="3">
    <source>
        <dbReference type="ARBA" id="ARBA00022840"/>
    </source>
</evidence>